<dbReference type="Proteomes" id="UP000295550">
    <property type="component" value="Unassembled WGS sequence"/>
</dbReference>
<dbReference type="Gene3D" id="2.10.25.20">
    <property type="entry name" value="reovirus attachment protein sigma1, domain 1"/>
    <property type="match status" value="1"/>
</dbReference>
<dbReference type="InterPro" id="IPR009013">
    <property type="entry name" value="Attachment_protein_shaft_sf"/>
</dbReference>
<evidence type="ECO:0000256" key="1">
    <source>
        <dbReference type="ARBA" id="ARBA00004328"/>
    </source>
</evidence>
<dbReference type="SUPFAM" id="SSF88874">
    <property type="entry name" value="Receptor-binding domain of short tail fibre protein gp12"/>
    <property type="match status" value="1"/>
</dbReference>
<sequence length="381" mass="40487">MEKKHELSDLESSKENTNIKSIGPSADDLKSRFKEGSIPLQTDYADLIDIADIGRRATGQAPGQSGKPGDGLSLTDDGTLQTTLNSTGGLLFNNKALSIKPSNGINIDDKGVSIKLANRDCGLTVNNDGLAILNHDDSGLLRRTDKGLQVKASNGINVDTNGVSVKIGNGITVDNNGVSIKASNGITVDSNGVSIDSSKVLPRGMIVMFSGNNVPTGWALCDGNNGTPNLIDRFILGGSIANIGGASRNIATGQKDTKSFIVNSGGNPTQIMDVRVNDTILNLDQIPYHQHMQGGGFTTSSGLRFGSLHDDSNGLRNLRIINNESGEKWTKGDNRDHHWPYTNAVGGGRGHNHTASTTLPVHTHQVDTMSPYYILAFMMKL</sequence>
<feature type="domain" description="Phage tail collar" evidence="4">
    <location>
        <begin position="204"/>
        <end position="225"/>
    </location>
</feature>
<dbReference type="GO" id="GO:0019062">
    <property type="term" value="P:virion attachment to host cell"/>
    <property type="evidence" value="ECO:0007669"/>
    <property type="project" value="InterPro"/>
</dbReference>
<dbReference type="SUPFAM" id="SSF51225">
    <property type="entry name" value="Fibre shaft of virus attachment proteins"/>
    <property type="match status" value="1"/>
</dbReference>
<feature type="region of interest" description="Disordered" evidence="3">
    <location>
        <begin position="57"/>
        <end position="78"/>
    </location>
</feature>
<evidence type="ECO:0000313" key="5">
    <source>
        <dbReference type="EMBL" id="TDB53537.1"/>
    </source>
</evidence>
<name>A0A4R4JH45_PHOLU</name>
<accession>A0A4R4JH45</accession>
<evidence type="ECO:0000259" key="4">
    <source>
        <dbReference type="Pfam" id="PF07484"/>
    </source>
</evidence>
<feature type="region of interest" description="Disordered" evidence="3">
    <location>
        <begin position="1"/>
        <end position="30"/>
    </location>
</feature>
<dbReference type="RefSeq" id="WP_132344673.1">
    <property type="nucleotide sequence ID" value="NZ_CAWOLF010000006.1"/>
</dbReference>
<dbReference type="InterPro" id="IPR011083">
    <property type="entry name" value="Phage_tail_collar_dom"/>
</dbReference>
<comment type="caution">
    <text evidence="5">The sequence shown here is derived from an EMBL/GenBank/DDBJ whole genome shotgun (WGS) entry which is preliminary data.</text>
</comment>
<proteinExistence type="predicted"/>
<dbReference type="CDD" id="cd22641">
    <property type="entry name" value="C24-like"/>
    <property type="match status" value="1"/>
</dbReference>
<feature type="compositionally biased region" description="Basic and acidic residues" evidence="3">
    <location>
        <begin position="1"/>
        <end position="14"/>
    </location>
</feature>
<comment type="subcellular location">
    <subcellularLocation>
        <location evidence="1">Virion</location>
    </subcellularLocation>
</comment>
<dbReference type="Pfam" id="PF07484">
    <property type="entry name" value="Collar"/>
    <property type="match status" value="1"/>
</dbReference>
<organism evidence="5 6">
    <name type="scientific">Photorhabdus luminescens subsp. mexicana</name>
    <dbReference type="NCBI Taxonomy" id="2100167"/>
    <lineage>
        <taxon>Bacteria</taxon>
        <taxon>Pseudomonadati</taxon>
        <taxon>Pseudomonadota</taxon>
        <taxon>Gammaproteobacteria</taxon>
        <taxon>Enterobacterales</taxon>
        <taxon>Morganellaceae</taxon>
        <taxon>Photorhabdus</taxon>
    </lineage>
</organism>
<dbReference type="AlphaFoldDB" id="A0A4R4JH45"/>
<evidence type="ECO:0000256" key="2">
    <source>
        <dbReference type="ARBA" id="ARBA00022581"/>
    </source>
</evidence>
<keyword evidence="2" id="KW-0945">Host-virus interaction</keyword>
<evidence type="ECO:0000313" key="6">
    <source>
        <dbReference type="Proteomes" id="UP000295550"/>
    </source>
</evidence>
<dbReference type="EMBL" id="PUJX01000006">
    <property type="protein sequence ID" value="TDB53537.1"/>
    <property type="molecule type" value="Genomic_DNA"/>
</dbReference>
<reference evidence="5 6" key="1">
    <citation type="journal article" date="2019" name="Int. J. Syst. Evol. Microbiol.">
        <title>Photorhabdus khanii subsp. guanajuatensis subsp. nov., isolated from Heterorhabditis atacamensis, and Photorhabdus luminescens subsp. mexicana subsp. nov., isolated from Heterorhabditis mexicana entomopathogenic nematodes.</title>
        <authorList>
            <person name="Machado R.A.R."/>
            <person name="Bruno P."/>
            <person name="Arce C.C.M."/>
            <person name="Liechti N."/>
            <person name="Kohler A."/>
            <person name="Bernal J."/>
            <person name="Bruggmann R."/>
            <person name="Turlings T.C.J."/>
        </authorList>
    </citation>
    <scope>NUCLEOTIDE SEQUENCE [LARGE SCALE GENOMIC DNA]</scope>
    <source>
        <strain evidence="5 6">MEX47-22</strain>
    </source>
</reference>
<evidence type="ECO:0000256" key="3">
    <source>
        <dbReference type="SAM" id="MobiDB-lite"/>
    </source>
</evidence>
<gene>
    <name evidence="5" type="ORF">C5468_07600</name>
</gene>
<protein>
    <recommendedName>
        <fullName evidence="4">Phage tail collar domain-containing protein</fullName>
    </recommendedName>
</protein>